<sequence>MDSFGEDLNSPLPKRMLASPPEMMEGVVMERPALARSGAHSSTVKAPSEIEPRAVTLRPLSERLGRITLRRAPVTAVEEQKRSADDLWSQLSDDMVEFILARLPLFPLKASRKVCKRWEAIISTPQFENLHKELGEQQPWLVCYCVNNLVPSKSHGVVYDVESDTWITLPPLQFPSHNYGSLAGASGLVYAIAGPGEDRFRYMLTSSSTSPENFGETWYETPAMAFPRSAPVVSVALGTGRTGFGHKVVVAGGVPDFEAEHSAVEVFDSETGAWEVYDDLPDDFSESSSRAWMSGVVCDNKFYVSLIHSWSIHVLDLCTKEWAAIEWEHPQNLICHHIMAIGSTLVVAGLCGDADQPEEIVLKIWKVSLKSNRLIQIGLMPRQVMATLGRQSALPRYNFLMTENLLYVSNSDAQDSALVVGEVSLQECKTQWRCLPSLSTSGHRFDHMITFCSSISISAHTSAA</sequence>
<dbReference type="SMART" id="SM00256">
    <property type="entry name" value="FBOX"/>
    <property type="match status" value="1"/>
</dbReference>
<dbReference type="AlphaFoldDB" id="A0A8T0HFT3"/>
<dbReference type="PANTHER" id="PTHR47712">
    <property type="entry name" value="OS09G0555300 PROTEIN"/>
    <property type="match status" value="1"/>
</dbReference>
<evidence type="ECO:0000259" key="2">
    <source>
        <dbReference type="SMART" id="SM00256"/>
    </source>
</evidence>
<dbReference type="EMBL" id="CM026427">
    <property type="protein sequence ID" value="KAG0570626.1"/>
    <property type="molecule type" value="Genomic_DNA"/>
</dbReference>
<dbReference type="Gene3D" id="1.20.1280.50">
    <property type="match status" value="1"/>
</dbReference>
<dbReference type="Gene3D" id="2.120.10.80">
    <property type="entry name" value="Kelch-type beta propeller"/>
    <property type="match status" value="1"/>
</dbReference>
<organism evidence="3 4">
    <name type="scientific">Ceratodon purpureus</name>
    <name type="common">Fire moss</name>
    <name type="synonym">Dicranum purpureum</name>
    <dbReference type="NCBI Taxonomy" id="3225"/>
    <lineage>
        <taxon>Eukaryota</taxon>
        <taxon>Viridiplantae</taxon>
        <taxon>Streptophyta</taxon>
        <taxon>Embryophyta</taxon>
        <taxon>Bryophyta</taxon>
        <taxon>Bryophytina</taxon>
        <taxon>Bryopsida</taxon>
        <taxon>Dicranidae</taxon>
        <taxon>Pseudoditrichales</taxon>
        <taxon>Ditrichaceae</taxon>
        <taxon>Ceratodon</taxon>
    </lineage>
</organism>
<evidence type="ECO:0000313" key="4">
    <source>
        <dbReference type="Proteomes" id="UP000822688"/>
    </source>
</evidence>
<dbReference type="PANTHER" id="PTHR47712:SF3">
    <property type="entry name" value="F-BOX DOMAIN-CONTAINING PROTEIN"/>
    <property type="match status" value="1"/>
</dbReference>
<feature type="region of interest" description="Disordered" evidence="1">
    <location>
        <begin position="1"/>
        <end position="22"/>
    </location>
</feature>
<reference evidence="3 4" key="1">
    <citation type="submission" date="2020-06" db="EMBL/GenBank/DDBJ databases">
        <title>WGS assembly of Ceratodon purpureus strain R40.</title>
        <authorList>
            <person name="Carey S.B."/>
            <person name="Jenkins J."/>
            <person name="Shu S."/>
            <person name="Lovell J.T."/>
            <person name="Sreedasyam A."/>
            <person name="Maumus F."/>
            <person name="Tiley G.P."/>
            <person name="Fernandez-Pozo N."/>
            <person name="Barry K."/>
            <person name="Chen C."/>
            <person name="Wang M."/>
            <person name="Lipzen A."/>
            <person name="Daum C."/>
            <person name="Saski C.A."/>
            <person name="Payton A.C."/>
            <person name="Mcbreen J.C."/>
            <person name="Conrad R.E."/>
            <person name="Kollar L.M."/>
            <person name="Olsson S."/>
            <person name="Huttunen S."/>
            <person name="Landis J.B."/>
            <person name="Wickett N.J."/>
            <person name="Johnson M.G."/>
            <person name="Rensing S.A."/>
            <person name="Grimwood J."/>
            <person name="Schmutz J."/>
            <person name="Mcdaniel S.F."/>
        </authorList>
    </citation>
    <scope>NUCLEOTIDE SEQUENCE [LARGE SCALE GENOMIC DNA]</scope>
    <source>
        <strain evidence="3 4">R40</strain>
    </source>
</reference>
<keyword evidence="4" id="KW-1185">Reference proteome</keyword>
<evidence type="ECO:0000313" key="3">
    <source>
        <dbReference type="EMBL" id="KAG0570626.1"/>
    </source>
</evidence>
<dbReference type="Pfam" id="PF00646">
    <property type="entry name" value="F-box"/>
    <property type="match status" value="1"/>
</dbReference>
<dbReference type="SUPFAM" id="SSF117281">
    <property type="entry name" value="Kelch motif"/>
    <property type="match status" value="1"/>
</dbReference>
<gene>
    <name evidence="3" type="ORF">KC19_6G176200</name>
</gene>
<feature type="domain" description="F-box" evidence="2">
    <location>
        <begin position="91"/>
        <end position="131"/>
    </location>
</feature>
<dbReference type="Proteomes" id="UP000822688">
    <property type="component" value="Chromosome 6"/>
</dbReference>
<dbReference type="InterPro" id="IPR015915">
    <property type="entry name" value="Kelch-typ_b-propeller"/>
</dbReference>
<name>A0A8T0HFT3_CERPU</name>
<dbReference type="InterPro" id="IPR001810">
    <property type="entry name" value="F-box_dom"/>
</dbReference>
<protein>
    <recommendedName>
        <fullName evidence="2">F-box domain-containing protein</fullName>
    </recommendedName>
</protein>
<evidence type="ECO:0000256" key="1">
    <source>
        <dbReference type="SAM" id="MobiDB-lite"/>
    </source>
</evidence>
<comment type="caution">
    <text evidence="3">The sequence shown here is derived from an EMBL/GenBank/DDBJ whole genome shotgun (WGS) entry which is preliminary data.</text>
</comment>
<dbReference type="SUPFAM" id="SSF81383">
    <property type="entry name" value="F-box domain"/>
    <property type="match status" value="1"/>
</dbReference>
<accession>A0A8T0HFT3</accession>
<dbReference type="InterPro" id="IPR036047">
    <property type="entry name" value="F-box-like_dom_sf"/>
</dbReference>
<proteinExistence type="predicted"/>